<gene>
    <name evidence="2" type="ORF">MicloDRAFT_00010550</name>
</gene>
<proteinExistence type="predicted"/>
<keyword evidence="3" id="KW-1185">Reference proteome</keyword>
<dbReference type="STRING" id="864069.MicloDRAFT_00010550"/>
<dbReference type="Proteomes" id="UP000003947">
    <property type="component" value="Unassembled WGS sequence"/>
</dbReference>
<dbReference type="RefSeq" id="WP_009489707.1">
    <property type="nucleotide sequence ID" value="NZ_CP141050.1"/>
</dbReference>
<feature type="compositionally biased region" description="Low complexity" evidence="1">
    <location>
        <begin position="35"/>
        <end position="44"/>
    </location>
</feature>
<accession>I4Z208</accession>
<dbReference type="HOGENOM" id="CLU_2880866_0_0_5"/>
<dbReference type="PATRIC" id="fig|864069.3.peg.1169"/>
<dbReference type="EMBL" id="JH660639">
    <property type="protein sequence ID" value="EIM30250.1"/>
    <property type="molecule type" value="Genomic_DNA"/>
</dbReference>
<evidence type="ECO:0000313" key="3">
    <source>
        <dbReference type="Proteomes" id="UP000003947"/>
    </source>
</evidence>
<dbReference type="AlphaFoldDB" id="I4Z208"/>
<name>I4Z208_9HYPH</name>
<evidence type="ECO:0000313" key="2">
    <source>
        <dbReference type="EMBL" id="EIM30250.1"/>
    </source>
</evidence>
<reference evidence="2 3" key="1">
    <citation type="submission" date="2012-02" db="EMBL/GenBank/DDBJ databases">
        <title>Improved High-Quality Draft sequence of Microvirga sp. WSM3557.</title>
        <authorList>
            <consortium name="US DOE Joint Genome Institute"/>
            <person name="Lucas S."/>
            <person name="Han J."/>
            <person name="Lapidus A."/>
            <person name="Cheng J.-F."/>
            <person name="Goodwin L."/>
            <person name="Pitluck S."/>
            <person name="Peters L."/>
            <person name="Zhang X."/>
            <person name="Detter J.C."/>
            <person name="Han C."/>
            <person name="Tapia R."/>
            <person name="Land M."/>
            <person name="Hauser L."/>
            <person name="Kyrpides N."/>
            <person name="Ivanova N."/>
            <person name="Pagani I."/>
            <person name="Brau L."/>
            <person name="Yates R."/>
            <person name="O'Hara G."/>
            <person name="Rui T."/>
            <person name="Howieson J."/>
            <person name="Reeve W."/>
            <person name="Woyke T."/>
        </authorList>
    </citation>
    <scope>NUCLEOTIDE SEQUENCE [LARGE SCALE GENOMIC DNA]</scope>
    <source>
        <strain evidence="2 3">WSM3557</strain>
    </source>
</reference>
<protein>
    <submittedName>
        <fullName evidence="2">Uncharacterized protein</fullName>
    </submittedName>
</protein>
<feature type="region of interest" description="Disordered" evidence="1">
    <location>
        <begin position="25"/>
        <end position="52"/>
    </location>
</feature>
<organism evidence="2 3">
    <name type="scientific">Microvirga lotononidis</name>
    <dbReference type="NCBI Taxonomy" id="864069"/>
    <lineage>
        <taxon>Bacteria</taxon>
        <taxon>Pseudomonadati</taxon>
        <taxon>Pseudomonadota</taxon>
        <taxon>Alphaproteobacteria</taxon>
        <taxon>Hyphomicrobiales</taxon>
        <taxon>Methylobacteriaceae</taxon>
        <taxon>Microvirga</taxon>
    </lineage>
</organism>
<evidence type="ECO:0000256" key="1">
    <source>
        <dbReference type="SAM" id="MobiDB-lite"/>
    </source>
</evidence>
<sequence length="63" mass="6625">MDASKIPSIGAGAVHPMFLRLERGPKGCRDGDGKSAGAASATAEESPRDLCGHSSRWVRDFPN</sequence>